<dbReference type="Proteomes" id="UP000472839">
    <property type="component" value="Unassembled WGS sequence"/>
</dbReference>
<gene>
    <name evidence="2" type="ORF">GBG19_00310</name>
</gene>
<comment type="caution">
    <text evidence="2">The sequence shown here is derived from an EMBL/GenBank/DDBJ whole genome shotgun (WGS) entry which is preliminary data.</text>
</comment>
<dbReference type="RefSeq" id="WP_193315802.1">
    <property type="nucleotide sequence ID" value="NZ_WFKK01000001.1"/>
</dbReference>
<proteinExistence type="predicted"/>
<sequence length="330" mass="37082">MKKILCAMAILVIGNTLSADNNVIYQNGVKDTLLIGSRYVKDVSLITNQNTNIVLSGHGVLLDVSSFPESKIIQASAIGVKNGLDIKYISFNDKDYIVFATEKREADAMFLVKRLGKYGISANIEKLKGSYTQTTLVAHDLIDAINDTLAYLSSRKDNKINKLNALLTKKGTINTGENFEPIESKKNTMLNQNNYSNQEVVINLDNVQVVNRVVTDSYLKRYKKTSKTIAPYSSNQRKNLTKKKRNEQIKKVSKNIKNDSRRSLPKIKSFSKIYKYLRSHGAITSNNKLLLHKKLYKVGDTLFQRKISSINHSIGVVVIGNDYVVTVNKK</sequence>
<evidence type="ECO:0000256" key="1">
    <source>
        <dbReference type="SAM" id="SignalP"/>
    </source>
</evidence>
<accession>A0A6L4WWQ3</accession>
<evidence type="ECO:0000313" key="3">
    <source>
        <dbReference type="Proteomes" id="UP000472839"/>
    </source>
</evidence>
<feature type="chain" id="PRO_5026831963" evidence="1">
    <location>
        <begin position="19"/>
        <end position="330"/>
    </location>
</feature>
<dbReference type="EMBL" id="WFKK01000001">
    <property type="protein sequence ID" value="KAB7891311.1"/>
    <property type="molecule type" value="Genomic_DNA"/>
</dbReference>
<evidence type="ECO:0000313" key="2">
    <source>
        <dbReference type="EMBL" id="KAB7891311.1"/>
    </source>
</evidence>
<reference evidence="2 3" key="1">
    <citation type="submission" date="2019-10" db="EMBL/GenBank/DDBJ databases">
        <title>Poseidonibacter ostreae sp. nov., isolated from the gut of the Ostrea denselamellosa.</title>
        <authorList>
            <person name="Choi A."/>
        </authorList>
    </citation>
    <scope>NUCLEOTIDE SEQUENCE [LARGE SCALE GENOMIC DNA]</scope>
    <source>
        <strain evidence="2 3">SJOD-M-33</strain>
    </source>
</reference>
<name>A0A6L4WWQ3_9BACT</name>
<protein>
    <submittedName>
        <fullName evidence="2">Uncharacterized protein</fullName>
    </submittedName>
</protein>
<organism evidence="2 3">
    <name type="scientific">Poseidonibacter ostreae</name>
    <dbReference type="NCBI Taxonomy" id="2654171"/>
    <lineage>
        <taxon>Bacteria</taxon>
        <taxon>Pseudomonadati</taxon>
        <taxon>Campylobacterota</taxon>
        <taxon>Epsilonproteobacteria</taxon>
        <taxon>Campylobacterales</taxon>
        <taxon>Arcobacteraceae</taxon>
        <taxon>Poseidonibacter</taxon>
    </lineage>
</organism>
<keyword evidence="1" id="KW-0732">Signal</keyword>
<feature type="signal peptide" evidence="1">
    <location>
        <begin position="1"/>
        <end position="18"/>
    </location>
</feature>
<dbReference type="AlphaFoldDB" id="A0A6L4WWQ3"/>